<protein>
    <submittedName>
        <fullName evidence="1">18171_t:CDS:1</fullName>
    </submittedName>
</protein>
<organism evidence="1 2">
    <name type="scientific">Funneliformis geosporum</name>
    <dbReference type="NCBI Taxonomy" id="1117311"/>
    <lineage>
        <taxon>Eukaryota</taxon>
        <taxon>Fungi</taxon>
        <taxon>Fungi incertae sedis</taxon>
        <taxon>Mucoromycota</taxon>
        <taxon>Glomeromycotina</taxon>
        <taxon>Glomeromycetes</taxon>
        <taxon>Glomerales</taxon>
        <taxon>Glomeraceae</taxon>
        <taxon>Funneliformis</taxon>
    </lineage>
</organism>
<gene>
    <name evidence="1" type="ORF">FWILDA_LOCUS17579</name>
</gene>
<feature type="non-terminal residue" evidence="1">
    <location>
        <position position="42"/>
    </location>
</feature>
<evidence type="ECO:0000313" key="1">
    <source>
        <dbReference type="EMBL" id="CAI2196437.1"/>
    </source>
</evidence>
<reference evidence="1" key="1">
    <citation type="submission" date="2022-08" db="EMBL/GenBank/DDBJ databases">
        <authorList>
            <person name="Kallberg Y."/>
            <person name="Tangrot J."/>
            <person name="Rosling A."/>
        </authorList>
    </citation>
    <scope>NUCLEOTIDE SEQUENCE</scope>
    <source>
        <strain evidence="1">Wild A</strain>
    </source>
</reference>
<name>A0A9W4T8T8_9GLOM</name>
<evidence type="ECO:0000313" key="2">
    <source>
        <dbReference type="Proteomes" id="UP001153678"/>
    </source>
</evidence>
<dbReference type="Proteomes" id="UP001153678">
    <property type="component" value="Unassembled WGS sequence"/>
</dbReference>
<proteinExistence type="predicted"/>
<keyword evidence="2" id="KW-1185">Reference proteome</keyword>
<sequence>PKFAVINGIAPSELPILLPRVYSHNVESDFIEKEYHTKADSL</sequence>
<dbReference type="EMBL" id="CAMKVN010014235">
    <property type="protein sequence ID" value="CAI2196437.1"/>
    <property type="molecule type" value="Genomic_DNA"/>
</dbReference>
<dbReference type="AlphaFoldDB" id="A0A9W4T8T8"/>
<accession>A0A9W4T8T8</accession>
<comment type="caution">
    <text evidence="1">The sequence shown here is derived from an EMBL/GenBank/DDBJ whole genome shotgun (WGS) entry which is preliminary data.</text>
</comment>
<feature type="non-terminal residue" evidence="1">
    <location>
        <position position="1"/>
    </location>
</feature>